<dbReference type="InterPro" id="IPR040079">
    <property type="entry name" value="Glutathione_S-Trfase"/>
</dbReference>
<dbReference type="Gene3D" id="1.20.1050.10">
    <property type="match status" value="1"/>
</dbReference>
<dbReference type="PROSITE" id="PS50404">
    <property type="entry name" value="GST_NTER"/>
    <property type="match status" value="1"/>
</dbReference>
<keyword evidence="3" id="KW-0808">Transferase</keyword>
<evidence type="ECO:0000313" key="4">
    <source>
        <dbReference type="Proteomes" id="UP000199317"/>
    </source>
</evidence>
<name>A0A1H0V7P6_9BURK</name>
<dbReference type="Pfam" id="PF00043">
    <property type="entry name" value="GST_C"/>
    <property type="match status" value="1"/>
</dbReference>
<dbReference type="OrthoDB" id="3828095at2"/>
<reference evidence="4" key="1">
    <citation type="submission" date="2016-10" db="EMBL/GenBank/DDBJ databases">
        <authorList>
            <person name="Varghese N."/>
            <person name="Submissions S."/>
        </authorList>
    </citation>
    <scope>NUCLEOTIDE SEQUENCE [LARGE SCALE GENOMIC DNA]</scope>
    <source>
        <strain evidence="4">DSM 17101</strain>
    </source>
</reference>
<organism evidence="3 4">
    <name type="scientific">Paracidovorax cattleyae</name>
    <dbReference type="NCBI Taxonomy" id="80868"/>
    <lineage>
        <taxon>Bacteria</taxon>
        <taxon>Pseudomonadati</taxon>
        <taxon>Pseudomonadota</taxon>
        <taxon>Betaproteobacteria</taxon>
        <taxon>Burkholderiales</taxon>
        <taxon>Comamonadaceae</taxon>
        <taxon>Paracidovorax</taxon>
    </lineage>
</organism>
<dbReference type="PANTHER" id="PTHR44051:SF21">
    <property type="entry name" value="GLUTATHIONE S-TRANSFERASE FAMILY PROTEIN"/>
    <property type="match status" value="1"/>
</dbReference>
<feature type="domain" description="GST N-terminal" evidence="2">
    <location>
        <begin position="4"/>
        <end position="83"/>
    </location>
</feature>
<dbReference type="GO" id="GO:0016740">
    <property type="term" value="F:transferase activity"/>
    <property type="evidence" value="ECO:0007669"/>
    <property type="project" value="UniProtKB-KW"/>
</dbReference>
<protein>
    <submittedName>
        <fullName evidence="3">Glutathione S-transferase</fullName>
    </submittedName>
</protein>
<dbReference type="SFLD" id="SFLDG01150">
    <property type="entry name" value="Main.1:_Beta-like"/>
    <property type="match status" value="1"/>
</dbReference>
<proteinExistence type="inferred from homology"/>
<dbReference type="AlphaFoldDB" id="A0A1H0V7P6"/>
<dbReference type="SFLD" id="SFLDS00019">
    <property type="entry name" value="Glutathione_Transferase_(cytos"/>
    <property type="match status" value="1"/>
</dbReference>
<dbReference type="CDD" id="cd03046">
    <property type="entry name" value="GST_N_GTT1_like"/>
    <property type="match status" value="1"/>
</dbReference>
<dbReference type="CDD" id="cd03207">
    <property type="entry name" value="GST_C_8"/>
    <property type="match status" value="1"/>
</dbReference>
<dbReference type="EMBL" id="FNJL01000024">
    <property type="protein sequence ID" value="SDP74427.1"/>
    <property type="molecule type" value="Genomic_DNA"/>
</dbReference>
<dbReference type="SFLD" id="SFLDG00358">
    <property type="entry name" value="Main_(cytGST)"/>
    <property type="match status" value="1"/>
</dbReference>
<comment type="similarity">
    <text evidence="1">Belongs to the GST superfamily.</text>
</comment>
<dbReference type="Gene3D" id="3.40.30.10">
    <property type="entry name" value="Glutaredoxin"/>
    <property type="match status" value="1"/>
</dbReference>
<evidence type="ECO:0000259" key="2">
    <source>
        <dbReference type="PROSITE" id="PS50404"/>
    </source>
</evidence>
<keyword evidence="4" id="KW-1185">Reference proteome</keyword>
<evidence type="ECO:0000313" key="3">
    <source>
        <dbReference type="EMBL" id="SDP74427.1"/>
    </source>
</evidence>
<dbReference type="SUPFAM" id="SSF52833">
    <property type="entry name" value="Thioredoxin-like"/>
    <property type="match status" value="1"/>
</dbReference>
<dbReference type="SUPFAM" id="SSF47616">
    <property type="entry name" value="GST C-terminal domain-like"/>
    <property type="match status" value="1"/>
</dbReference>
<dbReference type="InterPro" id="IPR036282">
    <property type="entry name" value="Glutathione-S-Trfase_C_sf"/>
</dbReference>
<evidence type="ECO:0000256" key="1">
    <source>
        <dbReference type="RuleBase" id="RU003494"/>
    </source>
</evidence>
<dbReference type="RefSeq" id="WP_092836859.1">
    <property type="nucleotide sequence ID" value="NZ_FNJL01000024.1"/>
</dbReference>
<dbReference type="Pfam" id="PF02798">
    <property type="entry name" value="GST_N"/>
    <property type="match status" value="1"/>
</dbReference>
<accession>A0A1H0V7P6</accession>
<dbReference type="PANTHER" id="PTHR44051">
    <property type="entry name" value="GLUTATHIONE S-TRANSFERASE-RELATED"/>
    <property type="match status" value="1"/>
</dbReference>
<dbReference type="Proteomes" id="UP000199317">
    <property type="component" value="Unassembled WGS sequence"/>
</dbReference>
<gene>
    <name evidence="3" type="ORF">SAMN04489708_1244</name>
</gene>
<dbReference type="InterPro" id="IPR004045">
    <property type="entry name" value="Glutathione_S-Trfase_N"/>
</dbReference>
<dbReference type="InterPro" id="IPR004046">
    <property type="entry name" value="GST_C"/>
</dbReference>
<sequence>MSTESLTFYTHPMSRGRVSRWMLEETGLPYEEVILDYGSTMKSPDYLAINPMGKVPALRHGGVTITEGAAICTHLADLVPESSLLPPPGSPQRGLCYRWLFFAAGPLESFLTARKYGALAPTSEAGYGNEADLLRTLEQAVAGKAYLVGDGFTVADLYLASVMGFYMRFGMLERRAAFEDYVRPHQQRPAALRAAARDEALMAAHPHPAAAAAAAAATARTTATAAP</sequence>
<dbReference type="InterPro" id="IPR036249">
    <property type="entry name" value="Thioredoxin-like_sf"/>
</dbReference>